<feature type="compositionally biased region" description="Basic and acidic residues" evidence="6">
    <location>
        <begin position="585"/>
        <end position="600"/>
    </location>
</feature>
<comment type="caution">
    <text evidence="10">The sequence shown here is derived from an EMBL/GenBank/DDBJ whole genome shotgun (WGS) entry which is preliminary data.</text>
</comment>
<evidence type="ECO:0000313" key="10">
    <source>
        <dbReference type="EMBL" id="MBO0481080.1"/>
    </source>
</evidence>
<keyword evidence="4" id="KW-0677">Repeat</keyword>
<dbReference type="InterPro" id="IPR009459">
    <property type="entry name" value="MucBP_dom"/>
</dbReference>
<dbReference type="InterPro" id="IPR019931">
    <property type="entry name" value="LPXTG_anchor"/>
</dbReference>
<dbReference type="Pfam" id="PF00561">
    <property type="entry name" value="Abhydrolase_1"/>
    <property type="match status" value="1"/>
</dbReference>
<evidence type="ECO:0000256" key="4">
    <source>
        <dbReference type="ARBA" id="ARBA00022737"/>
    </source>
</evidence>
<organism evidence="10 11">
    <name type="scientific">Candidatus Enterococcus courvalinii</name>
    <dbReference type="NCBI Taxonomy" id="2815329"/>
    <lineage>
        <taxon>Bacteria</taxon>
        <taxon>Bacillati</taxon>
        <taxon>Bacillota</taxon>
        <taxon>Bacilli</taxon>
        <taxon>Lactobacillales</taxon>
        <taxon>Enterococcaceae</taxon>
        <taxon>Enterococcus</taxon>
    </lineage>
</organism>
<keyword evidence="2" id="KW-0964">Secreted</keyword>
<keyword evidence="7" id="KW-0812">Transmembrane</keyword>
<keyword evidence="1" id="KW-0134">Cell wall</keyword>
<gene>
    <name evidence="10" type="ORF">JZO71_01940</name>
</gene>
<feature type="region of interest" description="Disordered" evidence="6">
    <location>
        <begin position="556"/>
        <end position="621"/>
    </location>
</feature>
<dbReference type="PANTHER" id="PTHR43358">
    <property type="entry name" value="ALPHA/BETA-HYDROLASE"/>
    <property type="match status" value="1"/>
</dbReference>
<evidence type="ECO:0000256" key="8">
    <source>
        <dbReference type="SAM" id="SignalP"/>
    </source>
</evidence>
<evidence type="ECO:0000313" key="11">
    <source>
        <dbReference type="Proteomes" id="UP000664832"/>
    </source>
</evidence>
<dbReference type="EMBL" id="JAFLWI010000002">
    <property type="protein sequence ID" value="MBO0481080.1"/>
    <property type="molecule type" value="Genomic_DNA"/>
</dbReference>
<feature type="domain" description="Gram-positive cocci surface proteins LPxTG" evidence="9">
    <location>
        <begin position="612"/>
        <end position="645"/>
    </location>
</feature>
<dbReference type="PRINTS" id="PR00111">
    <property type="entry name" value="ABHYDROLASE"/>
</dbReference>
<accession>A0ABS3HYD5</accession>
<dbReference type="Gene3D" id="3.10.20.320">
    <property type="entry name" value="Putative peptidoglycan bound protein (lpxtg motif)"/>
    <property type="match status" value="1"/>
</dbReference>
<proteinExistence type="predicted"/>
<dbReference type="InterPro" id="IPR052920">
    <property type="entry name" value="DNA-binding_regulatory"/>
</dbReference>
<evidence type="ECO:0000256" key="1">
    <source>
        <dbReference type="ARBA" id="ARBA00022512"/>
    </source>
</evidence>
<dbReference type="PROSITE" id="PS50847">
    <property type="entry name" value="GRAM_POS_ANCHORING"/>
    <property type="match status" value="1"/>
</dbReference>
<dbReference type="PANTHER" id="PTHR43358:SF4">
    <property type="entry name" value="ALPHA_BETA HYDROLASE FOLD-1 DOMAIN-CONTAINING PROTEIN"/>
    <property type="match status" value="1"/>
</dbReference>
<dbReference type="Proteomes" id="UP000664832">
    <property type="component" value="Unassembled WGS sequence"/>
</dbReference>
<keyword evidence="5" id="KW-0572">Peptidoglycan-anchor</keyword>
<name>A0ABS3HYD5_9ENTE</name>
<evidence type="ECO:0000256" key="5">
    <source>
        <dbReference type="ARBA" id="ARBA00023088"/>
    </source>
</evidence>
<dbReference type="InterPro" id="IPR000073">
    <property type="entry name" value="AB_hydrolase_1"/>
</dbReference>
<dbReference type="SUPFAM" id="SSF53474">
    <property type="entry name" value="alpha/beta-Hydrolases"/>
    <property type="match status" value="1"/>
</dbReference>
<evidence type="ECO:0000256" key="7">
    <source>
        <dbReference type="SAM" id="Phobius"/>
    </source>
</evidence>
<evidence type="ECO:0000256" key="2">
    <source>
        <dbReference type="ARBA" id="ARBA00022525"/>
    </source>
</evidence>
<feature type="compositionally biased region" description="Polar residues" evidence="6">
    <location>
        <begin position="29"/>
        <end position="40"/>
    </location>
</feature>
<dbReference type="Pfam" id="PF06458">
    <property type="entry name" value="MucBP"/>
    <property type="match status" value="1"/>
</dbReference>
<evidence type="ECO:0000256" key="6">
    <source>
        <dbReference type="SAM" id="MobiDB-lite"/>
    </source>
</evidence>
<keyword evidence="11" id="KW-1185">Reference proteome</keyword>
<keyword evidence="3 8" id="KW-0732">Signal</keyword>
<dbReference type="RefSeq" id="WP_206897915.1">
    <property type="nucleotide sequence ID" value="NZ_JAFLWI010000002.1"/>
</dbReference>
<feature type="signal peptide" evidence="8">
    <location>
        <begin position="1"/>
        <end position="26"/>
    </location>
</feature>
<sequence length="645" mass="70558">MKKKVQVITLISALILSGISFSPADAVTNEDTTSSSSKLVETTTDTQQTSETSTDITTDTQTDETSTNTSTTSDSTKNESTEATESTESTESTNTTTDTSADSNQPKADDSDEQAILDAIGKGDNFNSRLYLNYFGGKLDTLFATTSGSGFDIGFLMLYSGQLGLAKTQFEVDSLVIKQLMSTYLLYDIAFAKDSHFMSLLANNDGTSPSEYTGFYPNTLPLEGTALNNQTGKPMNLKAYYVNQNSDKTVIIHGGFRGNWDNGVVTPEYDNFYQAGYNLLFVDSRTTGGSDGDFVTYGQYESDDVLYWINREVQTKPNQGILLYGGSMGAATMMSVLAKPAPKNVKGIIENCGFQSIDEQLRYTYTNLVAPALENIPGVDLDIVADQAHEDLYMQLLKENYFDQELHLNTTENLPILGMSQTDIPKLLIHGTEDNVVPVSNAQSLYDVSKGYKDLVLVDGAGHGEAQKVDPATYNQHVSDFLAVVFNDQVKVRYVDEQNESLLSDKELILSGFYGESYQTEAKTFDHYELVSVEGLEQGTFDETIPVVTYKYKKVSSSTSDSSTNTDTSETMTDSSSSQPIATSDPKDPKDARSEAKKDSSASSTEARPKSYPKTGEKKSIVPPIFGGLVVVIVGAINFWRKRRS</sequence>
<feature type="chain" id="PRO_5047211699" evidence="8">
    <location>
        <begin position="27"/>
        <end position="645"/>
    </location>
</feature>
<feature type="compositionally biased region" description="Low complexity" evidence="6">
    <location>
        <begin position="81"/>
        <end position="103"/>
    </location>
</feature>
<reference evidence="10 11" key="1">
    <citation type="submission" date="2021-03" db="EMBL/GenBank/DDBJ databases">
        <title>Enterococcal diversity collection.</title>
        <authorList>
            <person name="Gilmore M.S."/>
            <person name="Schwartzman J."/>
            <person name="Van Tyne D."/>
            <person name="Martin M."/>
            <person name="Earl A.M."/>
            <person name="Manson A.L."/>
            <person name="Straub T."/>
            <person name="Salamzade R."/>
            <person name="Saavedra J."/>
            <person name="Lebreton F."/>
            <person name="Prichula J."/>
            <person name="Schaufler K."/>
            <person name="Gaca A."/>
            <person name="Sgardioli B."/>
            <person name="Wagenaar J."/>
            <person name="Strong T."/>
        </authorList>
    </citation>
    <scope>NUCLEOTIDE SEQUENCE [LARGE SCALE GENOMIC DNA]</scope>
    <source>
        <strain evidence="10 11">MSG2901</strain>
    </source>
</reference>
<protein>
    <submittedName>
        <fullName evidence="10">MucBP domain-containing protein</fullName>
    </submittedName>
</protein>
<dbReference type="NCBIfam" id="TIGR01167">
    <property type="entry name" value="LPXTG_anchor"/>
    <property type="match status" value="1"/>
</dbReference>
<dbReference type="InterPro" id="IPR029058">
    <property type="entry name" value="AB_hydrolase_fold"/>
</dbReference>
<evidence type="ECO:0000256" key="3">
    <source>
        <dbReference type="ARBA" id="ARBA00022729"/>
    </source>
</evidence>
<keyword evidence="7" id="KW-1133">Transmembrane helix</keyword>
<feature type="transmembrane region" description="Helical" evidence="7">
    <location>
        <begin position="621"/>
        <end position="640"/>
    </location>
</feature>
<feature type="compositionally biased region" description="Low complexity" evidence="6">
    <location>
        <begin position="41"/>
        <end position="75"/>
    </location>
</feature>
<feature type="compositionally biased region" description="Low complexity" evidence="6">
    <location>
        <begin position="556"/>
        <end position="578"/>
    </location>
</feature>
<keyword evidence="7" id="KW-0472">Membrane</keyword>
<feature type="region of interest" description="Disordered" evidence="6">
    <location>
        <begin position="27"/>
        <end position="111"/>
    </location>
</feature>
<dbReference type="Gene3D" id="3.40.50.1820">
    <property type="entry name" value="alpha/beta hydrolase"/>
    <property type="match status" value="1"/>
</dbReference>
<evidence type="ECO:0000259" key="9">
    <source>
        <dbReference type="PROSITE" id="PS50847"/>
    </source>
</evidence>